<sequence length="239" mass="26692">MKTLLRHGATRMYHLHLTDLSFSSILPADLRQLIKCPGCSCDIGVFKFIYQHACHHPESLGTMRTKLRDEVASLMEQEMDTVSSYKRKRPRLRLHDSREIGPVNEPAVTSSRSVEQQPPSGTVTGSHTTNLFDNRNVSQDFSEPAHGDFARGCFNTQSPPVPLGQDIAAATRAPLATSLNLPPPTMPTGREIPEAFGTNLNIQPPMLELYDPPYNDLPWRQPNFPPPSYWAQMFANNLG</sequence>
<gene>
    <name evidence="2" type="ORF">PG999_005620</name>
</gene>
<feature type="compositionally biased region" description="Polar residues" evidence="1">
    <location>
        <begin position="107"/>
        <end position="129"/>
    </location>
</feature>
<dbReference type="EMBL" id="JAQQWP010000004">
    <property type="protein sequence ID" value="KAK8121500.1"/>
    <property type="molecule type" value="Genomic_DNA"/>
</dbReference>
<accession>A0AAW0R2N4</accession>
<evidence type="ECO:0000313" key="2">
    <source>
        <dbReference type="EMBL" id="KAK8121500.1"/>
    </source>
</evidence>
<evidence type="ECO:0000313" key="3">
    <source>
        <dbReference type="Proteomes" id="UP001392437"/>
    </source>
</evidence>
<evidence type="ECO:0000256" key="1">
    <source>
        <dbReference type="SAM" id="MobiDB-lite"/>
    </source>
</evidence>
<proteinExistence type="predicted"/>
<keyword evidence="3" id="KW-1185">Reference proteome</keyword>
<protein>
    <submittedName>
        <fullName evidence="2">Uncharacterized protein</fullName>
    </submittedName>
</protein>
<organism evidence="2 3">
    <name type="scientific">Apiospora kogelbergensis</name>
    <dbReference type="NCBI Taxonomy" id="1337665"/>
    <lineage>
        <taxon>Eukaryota</taxon>
        <taxon>Fungi</taxon>
        <taxon>Dikarya</taxon>
        <taxon>Ascomycota</taxon>
        <taxon>Pezizomycotina</taxon>
        <taxon>Sordariomycetes</taxon>
        <taxon>Xylariomycetidae</taxon>
        <taxon>Amphisphaeriales</taxon>
        <taxon>Apiosporaceae</taxon>
        <taxon>Apiospora</taxon>
    </lineage>
</organism>
<dbReference type="AlphaFoldDB" id="A0AAW0R2N4"/>
<name>A0AAW0R2N4_9PEZI</name>
<reference evidence="2 3" key="1">
    <citation type="submission" date="2023-01" db="EMBL/GenBank/DDBJ databases">
        <title>Analysis of 21 Apiospora genomes using comparative genomics revels a genus with tremendous synthesis potential of carbohydrate active enzymes and secondary metabolites.</title>
        <authorList>
            <person name="Sorensen T."/>
        </authorList>
    </citation>
    <scope>NUCLEOTIDE SEQUENCE [LARGE SCALE GENOMIC DNA]</scope>
    <source>
        <strain evidence="2 3">CBS 117206</strain>
    </source>
</reference>
<dbReference type="Proteomes" id="UP001392437">
    <property type="component" value="Unassembled WGS sequence"/>
</dbReference>
<comment type="caution">
    <text evidence="2">The sequence shown here is derived from an EMBL/GenBank/DDBJ whole genome shotgun (WGS) entry which is preliminary data.</text>
</comment>
<feature type="region of interest" description="Disordered" evidence="1">
    <location>
        <begin position="98"/>
        <end position="129"/>
    </location>
</feature>